<dbReference type="InterPro" id="IPR010998">
    <property type="entry name" value="Integrase_recombinase_N"/>
</dbReference>
<dbReference type="NCBIfam" id="NF001399">
    <property type="entry name" value="PRK00283.1"/>
    <property type="match status" value="1"/>
</dbReference>
<dbReference type="InterPro" id="IPR002104">
    <property type="entry name" value="Integrase_catalytic"/>
</dbReference>
<evidence type="ECO:0000256" key="8">
    <source>
        <dbReference type="ARBA" id="ARBA00023172"/>
    </source>
</evidence>
<keyword evidence="8 10" id="KW-0233">DNA recombination</keyword>
<evidence type="ECO:0000256" key="2">
    <source>
        <dbReference type="ARBA" id="ARBA00006657"/>
    </source>
</evidence>
<keyword evidence="5 10" id="KW-0159">Chromosome partition</keyword>
<comment type="similarity">
    <text evidence="2 10">Belongs to the 'phage' integrase family. XerC subfamily.</text>
</comment>
<evidence type="ECO:0000256" key="9">
    <source>
        <dbReference type="ARBA" id="ARBA00023306"/>
    </source>
</evidence>
<comment type="caution">
    <text evidence="14">The sequence shown here is derived from an EMBL/GenBank/DDBJ whole genome shotgun (WGS) entry which is preliminary data.</text>
</comment>
<evidence type="ECO:0000313" key="15">
    <source>
        <dbReference type="Proteomes" id="UP000549765"/>
    </source>
</evidence>
<keyword evidence="7 10" id="KW-0238">DNA-binding</keyword>
<dbReference type="GO" id="GO:0006313">
    <property type="term" value="P:DNA transposition"/>
    <property type="evidence" value="ECO:0007669"/>
    <property type="project" value="UniProtKB-UniRule"/>
</dbReference>
<evidence type="ECO:0000256" key="5">
    <source>
        <dbReference type="ARBA" id="ARBA00022829"/>
    </source>
</evidence>
<feature type="active site" evidence="10">
    <location>
        <position position="245"/>
    </location>
</feature>
<dbReference type="GO" id="GO:0003677">
    <property type="term" value="F:DNA binding"/>
    <property type="evidence" value="ECO:0007669"/>
    <property type="project" value="UniProtKB-UniRule"/>
</dbReference>
<feature type="domain" description="Core-binding (CB)" evidence="13">
    <location>
        <begin position="1"/>
        <end position="86"/>
    </location>
</feature>
<dbReference type="GO" id="GO:0009037">
    <property type="term" value="F:tyrosine-based site-specific recombinase activity"/>
    <property type="evidence" value="ECO:0007669"/>
    <property type="project" value="UniProtKB-UniRule"/>
</dbReference>
<protein>
    <recommendedName>
        <fullName evidence="10 11">Tyrosine recombinase XerC</fullName>
    </recommendedName>
</protein>
<evidence type="ECO:0000256" key="7">
    <source>
        <dbReference type="ARBA" id="ARBA00023125"/>
    </source>
</evidence>
<reference evidence="14 15" key="1">
    <citation type="submission" date="2020-04" db="EMBL/GenBank/DDBJ databases">
        <title>MicrobeNet Type strains.</title>
        <authorList>
            <person name="Nicholson A.C."/>
        </authorList>
    </citation>
    <scope>NUCLEOTIDE SEQUENCE [LARGE SCALE GENOMIC DNA]</scope>
    <source>
        <strain evidence="14 15">CCUG 61472</strain>
    </source>
</reference>
<proteinExistence type="inferred from homology"/>
<dbReference type="CDD" id="cd00798">
    <property type="entry name" value="INT_XerDC_C"/>
    <property type="match status" value="1"/>
</dbReference>
<sequence>MLKELKLFLQYLAIERQFSPETLKAYQQDLKLFAQFCQSELGDFNWTDVDANLIRAWLSQLYDQKLAATTINRKLSSLRSFYQFLINNHFANQNPFADVQVKQHPQHLPHYFREPELATLFATVNAQKTPLKERNVALLELLYGTGMRVSEVANLTLNQIDFDRETIHVFGKGGKERFVPLGSYAKKALLNYINGLRQKLIQQYHTDHNVVFINRLGGPISSGGIEYILKQVMKATGLGNEMHPHMFRHTYATDLLNNGADLRSVQELLGHANLSTTQIYTHISREQLQADYRKYFPRASHE</sequence>
<dbReference type="InterPro" id="IPR011931">
    <property type="entry name" value="Recomb_XerC"/>
</dbReference>
<dbReference type="AlphaFoldDB" id="A0A7X6N180"/>
<name>A0A7X6N180_9LACO</name>
<feature type="active site" evidence="10">
    <location>
        <position position="148"/>
    </location>
</feature>
<organism evidence="14 15">
    <name type="scientific">Periweissella fabalis</name>
    <dbReference type="NCBI Taxonomy" id="1070421"/>
    <lineage>
        <taxon>Bacteria</taxon>
        <taxon>Bacillati</taxon>
        <taxon>Bacillota</taxon>
        <taxon>Bacilli</taxon>
        <taxon>Lactobacillales</taxon>
        <taxon>Lactobacillaceae</taxon>
        <taxon>Periweissella</taxon>
    </lineage>
</organism>
<dbReference type="PANTHER" id="PTHR30349:SF77">
    <property type="entry name" value="TYROSINE RECOMBINASE XERC"/>
    <property type="match status" value="1"/>
</dbReference>
<dbReference type="RefSeq" id="WP_168721009.1">
    <property type="nucleotide sequence ID" value="NZ_JAAXPN010000001.1"/>
</dbReference>
<comment type="subcellular location">
    <subcellularLocation>
        <location evidence="1 10">Cytoplasm</location>
    </subcellularLocation>
</comment>
<evidence type="ECO:0000256" key="10">
    <source>
        <dbReference type="HAMAP-Rule" id="MF_01808"/>
    </source>
</evidence>
<dbReference type="PROSITE" id="PS51900">
    <property type="entry name" value="CB"/>
    <property type="match status" value="1"/>
</dbReference>
<keyword evidence="4 10" id="KW-0132">Cell division</keyword>
<dbReference type="SUPFAM" id="SSF56349">
    <property type="entry name" value="DNA breaking-rejoining enzymes"/>
    <property type="match status" value="1"/>
</dbReference>
<accession>A0A7X6N180</accession>
<keyword evidence="6 10" id="KW-0229">DNA integration</keyword>
<evidence type="ECO:0000256" key="1">
    <source>
        <dbReference type="ARBA" id="ARBA00004496"/>
    </source>
</evidence>
<keyword evidence="15" id="KW-1185">Reference proteome</keyword>
<feature type="active site" description="O-(3'-phospho-DNA)-tyrosine intermediate" evidence="10">
    <location>
        <position position="280"/>
    </location>
</feature>
<dbReference type="InterPro" id="IPR013762">
    <property type="entry name" value="Integrase-like_cat_sf"/>
</dbReference>
<evidence type="ECO:0000256" key="4">
    <source>
        <dbReference type="ARBA" id="ARBA00022618"/>
    </source>
</evidence>
<dbReference type="EMBL" id="JAAXPN010000001">
    <property type="protein sequence ID" value="NKZ23205.1"/>
    <property type="molecule type" value="Genomic_DNA"/>
</dbReference>
<evidence type="ECO:0000313" key="14">
    <source>
        <dbReference type="EMBL" id="NKZ23205.1"/>
    </source>
</evidence>
<feature type="active site" evidence="10">
    <location>
        <position position="248"/>
    </location>
</feature>
<evidence type="ECO:0000259" key="12">
    <source>
        <dbReference type="PROSITE" id="PS51898"/>
    </source>
</evidence>
<comment type="subunit">
    <text evidence="10">Forms a cyclic heterotetrameric complex composed of two molecules of XerC and two molecules of XerD.</text>
</comment>
<dbReference type="NCBIfam" id="NF040815">
    <property type="entry name" value="recomb_XerA_Arch"/>
    <property type="match status" value="1"/>
</dbReference>
<evidence type="ECO:0000259" key="13">
    <source>
        <dbReference type="PROSITE" id="PS51900"/>
    </source>
</evidence>
<gene>
    <name evidence="10 14" type="primary">xerC</name>
    <name evidence="14" type="ORF">HF964_00025</name>
</gene>
<dbReference type="GO" id="GO:0005737">
    <property type="term" value="C:cytoplasm"/>
    <property type="evidence" value="ECO:0007669"/>
    <property type="project" value="UniProtKB-SubCell"/>
</dbReference>
<keyword evidence="3 10" id="KW-0963">Cytoplasm</keyword>
<dbReference type="PROSITE" id="PS51898">
    <property type="entry name" value="TYR_RECOMBINASE"/>
    <property type="match status" value="1"/>
</dbReference>
<feature type="active site" evidence="10">
    <location>
        <position position="172"/>
    </location>
</feature>
<comment type="function">
    <text evidence="10">Site-specific tyrosine recombinase, which acts by catalyzing the cutting and rejoining of the recombining DNA molecules. The XerC-XerD complex is essential to convert dimers of the bacterial chromosome into monomers to permit their segregation at cell division. It also contributes to the segregational stability of plasmids.</text>
</comment>
<feature type="active site" evidence="10">
    <location>
        <position position="271"/>
    </location>
</feature>
<dbReference type="NCBIfam" id="TIGR02224">
    <property type="entry name" value="recomb_XerC"/>
    <property type="match status" value="1"/>
</dbReference>
<dbReference type="Pfam" id="PF02899">
    <property type="entry name" value="Phage_int_SAM_1"/>
    <property type="match status" value="1"/>
</dbReference>
<evidence type="ECO:0000256" key="3">
    <source>
        <dbReference type="ARBA" id="ARBA00022490"/>
    </source>
</evidence>
<dbReference type="Pfam" id="PF00589">
    <property type="entry name" value="Phage_integrase"/>
    <property type="match status" value="1"/>
</dbReference>
<feature type="domain" description="Tyr recombinase" evidence="12">
    <location>
        <begin position="107"/>
        <end position="293"/>
    </location>
</feature>
<dbReference type="InterPro" id="IPR023009">
    <property type="entry name" value="Tyrosine_recombinase_XerC/XerD"/>
</dbReference>
<dbReference type="HAMAP" id="MF_01808">
    <property type="entry name" value="Recomb_XerC_XerD"/>
    <property type="match status" value="1"/>
</dbReference>
<dbReference type="InterPro" id="IPR050090">
    <property type="entry name" value="Tyrosine_recombinase_XerCD"/>
</dbReference>
<dbReference type="Gene3D" id="1.10.150.130">
    <property type="match status" value="1"/>
</dbReference>
<keyword evidence="9 10" id="KW-0131">Cell cycle</keyword>
<dbReference type="InterPro" id="IPR011010">
    <property type="entry name" value="DNA_brk_join_enz"/>
</dbReference>
<dbReference type="GO" id="GO:0007059">
    <property type="term" value="P:chromosome segregation"/>
    <property type="evidence" value="ECO:0007669"/>
    <property type="project" value="UniProtKB-UniRule"/>
</dbReference>
<evidence type="ECO:0000256" key="11">
    <source>
        <dbReference type="NCBIfam" id="TIGR02224"/>
    </source>
</evidence>
<dbReference type="PANTHER" id="PTHR30349">
    <property type="entry name" value="PHAGE INTEGRASE-RELATED"/>
    <property type="match status" value="1"/>
</dbReference>
<dbReference type="GO" id="GO:0051301">
    <property type="term" value="P:cell division"/>
    <property type="evidence" value="ECO:0007669"/>
    <property type="project" value="UniProtKB-UniRule"/>
</dbReference>
<evidence type="ECO:0000256" key="6">
    <source>
        <dbReference type="ARBA" id="ARBA00022908"/>
    </source>
</evidence>
<dbReference type="Gene3D" id="1.10.443.10">
    <property type="entry name" value="Intergrase catalytic core"/>
    <property type="match status" value="1"/>
</dbReference>
<dbReference type="Proteomes" id="UP000549765">
    <property type="component" value="Unassembled WGS sequence"/>
</dbReference>
<dbReference type="InterPro" id="IPR044068">
    <property type="entry name" value="CB"/>
</dbReference>
<dbReference type="InterPro" id="IPR004107">
    <property type="entry name" value="Integrase_SAM-like_N"/>
</dbReference>